<accession>A0ACC1T8X9</accession>
<evidence type="ECO:0000313" key="2">
    <source>
        <dbReference type="Proteomes" id="UP001148662"/>
    </source>
</evidence>
<comment type="caution">
    <text evidence="1">The sequence shown here is derived from an EMBL/GenBank/DDBJ whole genome shotgun (WGS) entry which is preliminary data.</text>
</comment>
<name>A0ACC1T8X9_9APHY</name>
<organism evidence="1 2">
    <name type="scientific">Phlebia brevispora</name>
    <dbReference type="NCBI Taxonomy" id="194682"/>
    <lineage>
        <taxon>Eukaryota</taxon>
        <taxon>Fungi</taxon>
        <taxon>Dikarya</taxon>
        <taxon>Basidiomycota</taxon>
        <taxon>Agaricomycotina</taxon>
        <taxon>Agaricomycetes</taxon>
        <taxon>Polyporales</taxon>
        <taxon>Meruliaceae</taxon>
        <taxon>Phlebia</taxon>
    </lineage>
</organism>
<protein>
    <submittedName>
        <fullName evidence="1">Uncharacterized protein</fullName>
    </submittedName>
</protein>
<evidence type="ECO:0000313" key="1">
    <source>
        <dbReference type="EMBL" id="KAJ3555912.1"/>
    </source>
</evidence>
<dbReference type="EMBL" id="JANHOG010000288">
    <property type="protein sequence ID" value="KAJ3555912.1"/>
    <property type="molecule type" value="Genomic_DNA"/>
</dbReference>
<dbReference type="Proteomes" id="UP001148662">
    <property type="component" value="Unassembled WGS sequence"/>
</dbReference>
<reference evidence="1" key="1">
    <citation type="submission" date="2022-07" db="EMBL/GenBank/DDBJ databases">
        <title>Genome Sequence of Phlebia brevispora.</title>
        <authorList>
            <person name="Buettner E."/>
        </authorList>
    </citation>
    <scope>NUCLEOTIDE SEQUENCE</scope>
    <source>
        <strain evidence="1">MPL23</strain>
    </source>
</reference>
<sequence>MPSTLGLLTSHQSQSFSRACSYKIPLVDLQERGLLLNLFIIVLTEYVRLPLLKSFLPAFPVIMRVCTIPQIFGISHDQVLPNELLDQIVDSADKDQLSDLACVNRSLNRRAQARLFHSIRITAGSRSIRWVETLVNGRHLFKGRVLPDSFKGIPEGMAGLRDDLLSLVRELTLSGLSMEERYTANTMGGSGDDPYLSTCIVRQFVDLFPKLQKLRIANVYWSPCLEKLVSPTHQCSSAIADRMLSSVWFTSVTHGRVTESAFEVLDLAKACDTLYISGVQWDHILPWSLQFQRLVRPDIRRLHFDFPTGFDVGDQVLRRFPLLENLTHLEVHDVTDMTYPVLAELVKGNGATLRTFSLNVGRNSFPVEQWRKLSLNRCKSLIEVHLTVELCTHKPHDTCAGKETLKAFCSILPSKLQALHIHAIDISDFPFAFRSMCDISEWADAFAELKTIRSLNVLELTMSDVDVHYDPAAVISWKEHAQKQLPAANISSELDADIKDVEFYRL</sequence>
<gene>
    <name evidence="1" type="ORF">NM688_g2315</name>
</gene>
<proteinExistence type="predicted"/>
<keyword evidence="2" id="KW-1185">Reference proteome</keyword>